<evidence type="ECO:0000313" key="2">
    <source>
        <dbReference type="Proteomes" id="UP000188318"/>
    </source>
</evidence>
<gene>
    <name evidence="1" type="ORF">ASPCADRAFT_210746</name>
</gene>
<dbReference type="EMBL" id="KV907509">
    <property type="protein sequence ID" value="OOF91753.1"/>
    <property type="molecule type" value="Genomic_DNA"/>
</dbReference>
<reference evidence="2" key="1">
    <citation type="journal article" date="2017" name="Genome Biol.">
        <title>Comparative genomics reveals high biological diversity and specific adaptations in the industrially and medically important fungal genus Aspergillus.</title>
        <authorList>
            <person name="de Vries R.P."/>
            <person name="Riley R."/>
            <person name="Wiebenga A."/>
            <person name="Aguilar-Osorio G."/>
            <person name="Amillis S."/>
            <person name="Uchima C.A."/>
            <person name="Anderluh G."/>
            <person name="Asadollahi M."/>
            <person name="Askin M."/>
            <person name="Barry K."/>
            <person name="Battaglia E."/>
            <person name="Bayram O."/>
            <person name="Benocci T."/>
            <person name="Braus-Stromeyer S.A."/>
            <person name="Caldana C."/>
            <person name="Canovas D."/>
            <person name="Cerqueira G.C."/>
            <person name="Chen F."/>
            <person name="Chen W."/>
            <person name="Choi C."/>
            <person name="Clum A."/>
            <person name="Dos Santos R.A."/>
            <person name="Damasio A.R."/>
            <person name="Diallinas G."/>
            <person name="Emri T."/>
            <person name="Fekete E."/>
            <person name="Flipphi M."/>
            <person name="Freyberg S."/>
            <person name="Gallo A."/>
            <person name="Gournas C."/>
            <person name="Habgood R."/>
            <person name="Hainaut M."/>
            <person name="Harispe M.L."/>
            <person name="Henrissat B."/>
            <person name="Hilden K.S."/>
            <person name="Hope R."/>
            <person name="Hossain A."/>
            <person name="Karabika E."/>
            <person name="Karaffa L."/>
            <person name="Karanyi Z."/>
            <person name="Krasevec N."/>
            <person name="Kuo A."/>
            <person name="Kusch H."/>
            <person name="LaButti K."/>
            <person name="Lagendijk E.L."/>
            <person name="Lapidus A."/>
            <person name="Levasseur A."/>
            <person name="Lindquist E."/>
            <person name="Lipzen A."/>
            <person name="Logrieco A.F."/>
            <person name="MacCabe A."/>
            <person name="Maekelae M.R."/>
            <person name="Malavazi I."/>
            <person name="Melin P."/>
            <person name="Meyer V."/>
            <person name="Mielnichuk N."/>
            <person name="Miskei M."/>
            <person name="Molnar A.P."/>
            <person name="Mule G."/>
            <person name="Ngan C.Y."/>
            <person name="Orejas M."/>
            <person name="Orosz E."/>
            <person name="Ouedraogo J.P."/>
            <person name="Overkamp K.M."/>
            <person name="Park H.-S."/>
            <person name="Perrone G."/>
            <person name="Piumi F."/>
            <person name="Punt P.J."/>
            <person name="Ram A.F."/>
            <person name="Ramon A."/>
            <person name="Rauscher S."/>
            <person name="Record E."/>
            <person name="Riano-Pachon D.M."/>
            <person name="Robert V."/>
            <person name="Roehrig J."/>
            <person name="Ruller R."/>
            <person name="Salamov A."/>
            <person name="Salih N.S."/>
            <person name="Samson R.A."/>
            <person name="Sandor E."/>
            <person name="Sanguinetti M."/>
            <person name="Schuetze T."/>
            <person name="Sepcic K."/>
            <person name="Shelest E."/>
            <person name="Sherlock G."/>
            <person name="Sophianopoulou V."/>
            <person name="Squina F.M."/>
            <person name="Sun H."/>
            <person name="Susca A."/>
            <person name="Todd R.B."/>
            <person name="Tsang A."/>
            <person name="Unkles S.E."/>
            <person name="van de Wiele N."/>
            <person name="van Rossen-Uffink D."/>
            <person name="Oliveira J.V."/>
            <person name="Vesth T.C."/>
            <person name="Visser J."/>
            <person name="Yu J.-H."/>
            <person name="Zhou M."/>
            <person name="Andersen M.R."/>
            <person name="Archer D.B."/>
            <person name="Baker S.E."/>
            <person name="Benoit I."/>
            <person name="Brakhage A.A."/>
            <person name="Braus G.H."/>
            <person name="Fischer R."/>
            <person name="Frisvad J.C."/>
            <person name="Goldman G.H."/>
            <person name="Houbraken J."/>
            <person name="Oakley B."/>
            <person name="Pocsi I."/>
            <person name="Scazzocchio C."/>
            <person name="Seiboth B."/>
            <person name="vanKuyk P.A."/>
            <person name="Wortman J."/>
            <person name="Dyer P.S."/>
            <person name="Grigoriev I.V."/>
        </authorList>
    </citation>
    <scope>NUCLEOTIDE SEQUENCE [LARGE SCALE GENOMIC DNA]</scope>
    <source>
        <strain evidence="2">ITEM 5010</strain>
    </source>
</reference>
<sequence length="87" mass="10279">MKNPEKSIEELFFQLKMFRPYWQHWRETHPHESVEEESDAMDISPPEMDAAMEGTLAPVRALKRNRSWLEDTPAEAPVPKRHYMGLV</sequence>
<organism evidence="1 2">
    <name type="scientific">Aspergillus carbonarius (strain ITEM 5010)</name>
    <dbReference type="NCBI Taxonomy" id="602072"/>
    <lineage>
        <taxon>Eukaryota</taxon>
        <taxon>Fungi</taxon>
        <taxon>Dikarya</taxon>
        <taxon>Ascomycota</taxon>
        <taxon>Pezizomycotina</taxon>
        <taxon>Eurotiomycetes</taxon>
        <taxon>Eurotiomycetidae</taxon>
        <taxon>Eurotiales</taxon>
        <taxon>Aspergillaceae</taxon>
        <taxon>Aspergillus</taxon>
        <taxon>Aspergillus subgen. Circumdati</taxon>
    </lineage>
</organism>
<proteinExistence type="predicted"/>
<name>A0A1R3RBB8_ASPC5</name>
<protein>
    <submittedName>
        <fullName evidence="1">Uncharacterized protein</fullName>
    </submittedName>
</protein>
<accession>A0A1R3RBB8</accession>
<dbReference type="VEuPathDB" id="FungiDB:ASPCADRAFT_210746"/>
<evidence type="ECO:0000313" key="1">
    <source>
        <dbReference type="EMBL" id="OOF91753.1"/>
    </source>
</evidence>
<dbReference type="AlphaFoldDB" id="A0A1R3RBB8"/>
<dbReference type="Proteomes" id="UP000188318">
    <property type="component" value="Unassembled WGS sequence"/>
</dbReference>
<keyword evidence="2" id="KW-1185">Reference proteome</keyword>
<feature type="non-terminal residue" evidence="1">
    <location>
        <position position="87"/>
    </location>
</feature>